<feature type="compositionally biased region" description="Polar residues" evidence="1">
    <location>
        <begin position="424"/>
        <end position="436"/>
    </location>
</feature>
<reference evidence="3" key="2">
    <citation type="submission" date="2015-01" db="EMBL/GenBank/DDBJ databases">
        <title>Evolutionary Origins and Diversification of the Mycorrhizal Mutualists.</title>
        <authorList>
            <consortium name="DOE Joint Genome Institute"/>
            <consortium name="Mycorrhizal Genomics Consortium"/>
            <person name="Kohler A."/>
            <person name="Kuo A."/>
            <person name="Nagy L.G."/>
            <person name="Floudas D."/>
            <person name="Copeland A."/>
            <person name="Barry K.W."/>
            <person name="Cichocki N."/>
            <person name="Veneault-Fourrey C."/>
            <person name="LaButti K."/>
            <person name="Lindquist E.A."/>
            <person name="Lipzen A."/>
            <person name="Lundell T."/>
            <person name="Morin E."/>
            <person name="Murat C."/>
            <person name="Riley R."/>
            <person name="Ohm R."/>
            <person name="Sun H."/>
            <person name="Tunlid A."/>
            <person name="Henrissat B."/>
            <person name="Grigoriev I.V."/>
            <person name="Hibbett D.S."/>
            <person name="Martin F."/>
        </authorList>
    </citation>
    <scope>NUCLEOTIDE SEQUENCE [LARGE SCALE GENOMIC DNA]</scope>
    <source>
        <strain evidence="3">LaAM-08-1</strain>
    </source>
</reference>
<dbReference type="HOGENOM" id="CLU_006928_0_0_1"/>
<reference evidence="2 3" key="1">
    <citation type="submission" date="2014-04" db="EMBL/GenBank/DDBJ databases">
        <authorList>
            <consortium name="DOE Joint Genome Institute"/>
            <person name="Kuo A."/>
            <person name="Kohler A."/>
            <person name="Nagy L.G."/>
            <person name="Floudas D."/>
            <person name="Copeland A."/>
            <person name="Barry K.W."/>
            <person name="Cichocki N."/>
            <person name="Veneault-Fourrey C."/>
            <person name="LaButti K."/>
            <person name="Lindquist E.A."/>
            <person name="Lipzen A."/>
            <person name="Lundell T."/>
            <person name="Morin E."/>
            <person name="Murat C."/>
            <person name="Sun H."/>
            <person name="Tunlid A."/>
            <person name="Henrissat B."/>
            <person name="Grigoriev I.V."/>
            <person name="Hibbett D.S."/>
            <person name="Martin F."/>
            <person name="Nordberg H.P."/>
            <person name="Cantor M.N."/>
            <person name="Hua S.X."/>
        </authorList>
    </citation>
    <scope>NUCLEOTIDE SEQUENCE [LARGE SCALE GENOMIC DNA]</scope>
    <source>
        <strain evidence="2 3">LaAM-08-1</strain>
    </source>
</reference>
<dbReference type="STRING" id="1095629.A0A0C9XVA5"/>
<feature type="compositionally biased region" description="Polar residues" evidence="1">
    <location>
        <begin position="370"/>
        <end position="405"/>
    </location>
</feature>
<feature type="compositionally biased region" description="Polar residues" evidence="1">
    <location>
        <begin position="679"/>
        <end position="688"/>
    </location>
</feature>
<feature type="compositionally biased region" description="Polar residues" evidence="1">
    <location>
        <begin position="55"/>
        <end position="70"/>
    </location>
</feature>
<feature type="compositionally biased region" description="Pro residues" evidence="1">
    <location>
        <begin position="531"/>
        <end position="542"/>
    </location>
</feature>
<gene>
    <name evidence="2" type="ORF">K443DRAFT_127982</name>
</gene>
<feature type="region of interest" description="Disordered" evidence="1">
    <location>
        <begin position="636"/>
        <end position="834"/>
    </location>
</feature>
<feature type="region of interest" description="Disordered" evidence="1">
    <location>
        <begin position="320"/>
        <end position="465"/>
    </location>
</feature>
<feature type="compositionally biased region" description="Low complexity" evidence="1">
    <location>
        <begin position="136"/>
        <end position="146"/>
    </location>
</feature>
<organism evidence="2 3">
    <name type="scientific">Laccaria amethystina LaAM-08-1</name>
    <dbReference type="NCBI Taxonomy" id="1095629"/>
    <lineage>
        <taxon>Eukaryota</taxon>
        <taxon>Fungi</taxon>
        <taxon>Dikarya</taxon>
        <taxon>Basidiomycota</taxon>
        <taxon>Agaricomycotina</taxon>
        <taxon>Agaricomycetes</taxon>
        <taxon>Agaricomycetidae</taxon>
        <taxon>Agaricales</taxon>
        <taxon>Agaricineae</taxon>
        <taxon>Hydnangiaceae</taxon>
        <taxon>Laccaria</taxon>
    </lineage>
</organism>
<feature type="region of interest" description="Disordered" evidence="1">
    <location>
        <begin position="1"/>
        <end position="70"/>
    </location>
</feature>
<feature type="compositionally biased region" description="Pro residues" evidence="1">
    <location>
        <begin position="852"/>
        <end position="864"/>
    </location>
</feature>
<protein>
    <submittedName>
        <fullName evidence="2">Uncharacterized protein</fullName>
    </submittedName>
</protein>
<dbReference type="AlphaFoldDB" id="A0A0C9XVA5"/>
<feature type="compositionally biased region" description="Polar residues" evidence="1">
    <location>
        <begin position="750"/>
        <end position="768"/>
    </location>
</feature>
<accession>A0A0C9XVA5</accession>
<feature type="region of interest" description="Disordered" evidence="1">
    <location>
        <begin position="506"/>
        <end position="590"/>
    </location>
</feature>
<evidence type="ECO:0000313" key="3">
    <source>
        <dbReference type="Proteomes" id="UP000054477"/>
    </source>
</evidence>
<dbReference type="EMBL" id="KN838540">
    <property type="protein sequence ID" value="KIK08966.1"/>
    <property type="molecule type" value="Genomic_DNA"/>
</dbReference>
<feature type="compositionally biased region" description="Polar residues" evidence="1">
    <location>
        <begin position="900"/>
        <end position="915"/>
    </location>
</feature>
<feature type="region of interest" description="Disordered" evidence="1">
    <location>
        <begin position="85"/>
        <end position="204"/>
    </location>
</feature>
<feature type="compositionally biased region" description="Polar residues" evidence="1">
    <location>
        <begin position="659"/>
        <end position="669"/>
    </location>
</feature>
<feature type="compositionally biased region" description="Polar residues" evidence="1">
    <location>
        <begin position="98"/>
        <end position="112"/>
    </location>
</feature>
<evidence type="ECO:0000256" key="1">
    <source>
        <dbReference type="SAM" id="MobiDB-lite"/>
    </source>
</evidence>
<sequence>MDDPWANAWGEPEKPVIGPVVPSDASWVTPTTRIIPHGEQEADISWPTGADIRWSDNSTTDGSLWSPEPTLTTAWELSPSVYEGISLGKLPTPDLGATGSTSPKSTQSSPIPNVQDLDAAELPENKSYTKPPTPTSRPLTPRSISPAPDSPDAFGTFEAAPESGEEFWSASRPTPTIPSANGDPWGAAWETADSPVSKPADEPADEWEVARKVKERQDRHLPPELLSSILERFAELSREIWPEDSPKAAAAPPSLEDIGLTSIMNKLVPDDLTLPPQVQSCKTFTSKQISEALRLTRHLPLTRKSPMALYMASKGSTSWEASVKAQPQLAQEDFTPPGWKLVEKVEPSPADDDKKSAGGLLSFFGRKPTKSISDSVNVGRSAPSIKSPSRSASPNPSQAGGSSPRGSVDSAKSIPGVHRGAVPSPTSLSFSLTKTPDPNPIATPEANAGDQIEVPSDPVPPSAVSRFFGRFSRTAKTTSPQSLSNPRNSLALSQDDLEFLSDVIPSAQDDVDHQTQLDTLTDMIGSSPLPGTLPPPLPPPPRLQQSRRPSSSLSSSVVSPSKPNNDDIMSLFGPSSLDRQSPVPDLFATIPSNKEIGNSSLSSVIQPLPVKNATPPAGSSNVHATLTDDRWHSFDFLPPATAKPQSHVPPTKRKIAAIMSQTPSASAPNASEGLVFNLPGNSSYTSPQRFGKPSAPAIPFLPPPPSSRSQTPHQQPAPAAKLILEDDDDDFSDFLSSPSQAAHLPPLLGSTVTPVFPEQSSQAVSQHALNDFDALIKPTKTSSFPPQPPAKPLHFNSRSPPSKSHPLHSEKRPSASPPPQQTPARRVSRAADHSRTLSLLETVASRGRWLEPPSPLPEALPPPGASAHSFDLDIFSSQSTMEAQQANATAGFSPPLLPSRTHTTTQPVPSSNGNFLQPIPTIRPFSVSPVSPSSTIGSSAVAKTGGLSAQDLSFFEGL</sequence>
<name>A0A0C9XVA5_9AGAR</name>
<feature type="compositionally biased region" description="Low complexity" evidence="1">
    <location>
        <begin position="543"/>
        <end position="561"/>
    </location>
</feature>
<feature type="region of interest" description="Disordered" evidence="1">
    <location>
        <begin position="900"/>
        <end position="919"/>
    </location>
</feature>
<dbReference type="Proteomes" id="UP000054477">
    <property type="component" value="Unassembled WGS sequence"/>
</dbReference>
<feature type="compositionally biased region" description="Basic and acidic residues" evidence="1">
    <location>
        <begin position="341"/>
        <end position="356"/>
    </location>
</feature>
<proteinExistence type="predicted"/>
<feature type="region of interest" description="Disordered" evidence="1">
    <location>
        <begin position="846"/>
        <end position="869"/>
    </location>
</feature>
<keyword evidence="3" id="KW-1185">Reference proteome</keyword>
<evidence type="ECO:0000313" key="2">
    <source>
        <dbReference type="EMBL" id="KIK08966.1"/>
    </source>
</evidence>
<dbReference type="OrthoDB" id="3262497at2759"/>